<evidence type="ECO:0000313" key="1">
    <source>
        <dbReference type="EMBL" id="KAJ4433256.1"/>
    </source>
</evidence>
<evidence type="ECO:0000313" key="2">
    <source>
        <dbReference type="Proteomes" id="UP001148838"/>
    </source>
</evidence>
<comment type="caution">
    <text evidence="1">The sequence shown here is derived from an EMBL/GenBank/DDBJ whole genome shotgun (WGS) entry which is preliminary data.</text>
</comment>
<protein>
    <submittedName>
        <fullName evidence="1">Uncharacterized protein</fullName>
    </submittedName>
</protein>
<gene>
    <name evidence="1" type="ORF">ANN_15515</name>
</gene>
<keyword evidence="2" id="KW-1185">Reference proteome</keyword>
<accession>A0ABQ8SGK4</accession>
<name>A0ABQ8SGK4_PERAM</name>
<organism evidence="1 2">
    <name type="scientific">Periplaneta americana</name>
    <name type="common">American cockroach</name>
    <name type="synonym">Blatta americana</name>
    <dbReference type="NCBI Taxonomy" id="6978"/>
    <lineage>
        <taxon>Eukaryota</taxon>
        <taxon>Metazoa</taxon>
        <taxon>Ecdysozoa</taxon>
        <taxon>Arthropoda</taxon>
        <taxon>Hexapoda</taxon>
        <taxon>Insecta</taxon>
        <taxon>Pterygota</taxon>
        <taxon>Neoptera</taxon>
        <taxon>Polyneoptera</taxon>
        <taxon>Dictyoptera</taxon>
        <taxon>Blattodea</taxon>
        <taxon>Blattoidea</taxon>
        <taxon>Blattidae</taxon>
        <taxon>Blattinae</taxon>
        <taxon>Periplaneta</taxon>
    </lineage>
</organism>
<proteinExistence type="predicted"/>
<dbReference type="EMBL" id="JAJSOF020000027">
    <property type="protein sequence ID" value="KAJ4433256.1"/>
    <property type="molecule type" value="Genomic_DNA"/>
</dbReference>
<reference evidence="1 2" key="1">
    <citation type="journal article" date="2022" name="Allergy">
        <title>Genome assembly and annotation of Periplaneta americana reveal a comprehensive cockroach allergen profile.</title>
        <authorList>
            <person name="Wang L."/>
            <person name="Xiong Q."/>
            <person name="Saelim N."/>
            <person name="Wang L."/>
            <person name="Nong W."/>
            <person name="Wan A.T."/>
            <person name="Shi M."/>
            <person name="Liu X."/>
            <person name="Cao Q."/>
            <person name="Hui J.H.L."/>
            <person name="Sookrung N."/>
            <person name="Leung T.F."/>
            <person name="Tungtrongchitr A."/>
            <person name="Tsui S.K.W."/>
        </authorList>
    </citation>
    <scope>NUCLEOTIDE SEQUENCE [LARGE SCALE GENOMIC DNA]</scope>
    <source>
        <strain evidence="1">PWHHKU_190912</strain>
    </source>
</reference>
<sequence length="220" mass="24239">MAGLFEGSNEPPVSLKASKYLPLTALLLKANALNQHARICAGVEDLRVEVKVAGYTAKNSKDILYPNISSAIRPVPHGPDIPVPLPPESDTLSCASSSTETESPVDHIYEPDNTGENGCFNQSELNDLVRDLNFAKETAELLGSMLKEKKVMAGGTYVSWYRHREKKHSFFAEEENLIFAADRCLVQGMKCATGEECLKYCQDKNFHREDATKMNATATI</sequence>
<dbReference type="Proteomes" id="UP001148838">
    <property type="component" value="Unassembled WGS sequence"/>
</dbReference>